<sequence length="163" mass="19030">MLDADEALICLHEPTTERHGAMHFRSCTIDTVEYKCGEFVRCANLAGYPECIGEIKALYELDKAKLCDLTIYVEPEHLKDGREPSHGRDEVFARPSEVTINCYELPQRQPEQPKPMVVSYRQYCRIQAERKFDVGRVQIPLTEQDPESRDKYRVFFVRDCIHF</sequence>
<dbReference type="InterPro" id="IPR043151">
    <property type="entry name" value="BAH_sf"/>
</dbReference>
<dbReference type="Proteomes" id="UP000001357">
    <property type="component" value="Unassembled WGS sequence"/>
</dbReference>
<protein>
    <submittedName>
        <fullName evidence="1">Uncharacterized protein</fullName>
    </submittedName>
</protein>
<dbReference type="Gene3D" id="2.30.30.490">
    <property type="match status" value="1"/>
</dbReference>
<proteinExistence type="predicted"/>
<evidence type="ECO:0000313" key="2">
    <source>
        <dbReference type="Proteomes" id="UP000001357"/>
    </source>
</evidence>
<evidence type="ECO:0000313" key="1">
    <source>
        <dbReference type="EMBL" id="EDQ91193.1"/>
    </source>
</evidence>
<dbReference type="KEGG" id="mbr:MONBRDRAFT_23365"/>
<dbReference type="GeneID" id="5888909"/>
<keyword evidence="2" id="KW-1185">Reference proteome</keyword>
<name>A9UT64_MONBE</name>
<dbReference type="AlphaFoldDB" id="A9UT64"/>
<dbReference type="RefSeq" id="XP_001743615.1">
    <property type="nucleotide sequence ID" value="XM_001743563.1"/>
</dbReference>
<dbReference type="InParanoid" id="A9UT64"/>
<dbReference type="EMBL" id="CH991545">
    <property type="protein sequence ID" value="EDQ91193.1"/>
    <property type="molecule type" value="Genomic_DNA"/>
</dbReference>
<organism evidence="1 2">
    <name type="scientific">Monosiga brevicollis</name>
    <name type="common">Choanoflagellate</name>
    <dbReference type="NCBI Taxonomy" id="81824"/>
    <lineage>
        <taxon>Eukaryota</taxon>
        <taxon>Choanoflagellata</taxon>
        <taxon>Craspedida</taxon>
        <taxon>Salpingoecidae</taxon>
        <taxon>Monosiga</taxon>
    </lineage>
</organism>
<gene>
    <name evidence="1" type="ORF">MONBRDRAFT_23365</name>
</gene>
<reference evidence="1 2" key="1">
    <citation type="journal article" date="2008" name="Nature">
        <title>The genome of the choanoflagellate Monosiga brevicollis and the origin of metazoans.</title>
        <authorList>
            <consortium name="JGI Sequencing"/>
            <person name="King N."/>
            <person name="Westbrook M.J."/>
            <person name="Young S.L."/>
            <person name="Kuo A."/>
            <person name="Abedin M."/>
            <person name="Chapman J."/>
            <person name="Fairclough S."/>
            <person name="Hellsten U."/>
            <person name="Isogai Y."/>
            <person name="Letunic I."/>
            <person name="Marr M."/>
            <person name="Pincus D."/>
            <person name="Putnam N."/>
            <person name="Rokas A."/>
            <person name="Wright K.J."/>
            <person name="Zuzow R."/>
            <person name="Dirks W."/>
            <person name="Good M."/>
            <person name="Goodstein D."/>
            <person name="Lemons D."/>
            <person name="Li W."/>
            <person name="Lyons J.B."/>
            <person name="Morris A."/>
            <person name="Nichols S."/>
            <person name="Richter D.J."/>
            <person name="Salamov A."/>
            <person name="Bork P."/>
            <person name="Lim W.A."/>
            <person name="Manning G."/>
            <person name="Miller W.T."/>
            <person name="McGinnis W."/>
            <person name="Shapiro H."/>
            <person name="Tjian R."/>
            <person name="Grigoriev I.V."/>
            <person name="Rokhsar D."/>
        </authorList>
    </citation>
    <scope>NUCLEOTIDE SEQUENCE [LARGE SCALE GENOMIC DNA]</scope>
    <source>
        <strain evidence="2">MX1 / ATCC 50154</strain>
    </source>
</reference>
<accession>A9UT64</accession>